<evidence type="ECO:0000313" key="1">
    <source>
        <dbReference type="EMBL" id="QEE21202.1"/>
    </source>
</evidence>
<dbReference type="KEGG" id="yti:FNA67_13890"/>
<dbReference type="OrthoDB" id="8368506at2"/>
<dbReference type="EMBL" id="CP041690">
    <property type="protein sequence ID" value="QEE21202.1"/>
    <property type="molecule type" value="Genomic_DNA"/>
</dbReference>
<dbReference type="Proteomes" id="UP000321062">
    <property type="component" value="Chromosome"/>
</dbReference>
<accession>A0A5B9DQ78</accession>
<dbReference type="AlphaFoldDB" id="A0A5B9DQ78"/>
<gene>
    <name evidence="1" type="ORF">FNA67_13890</name>
</gene>
<protein>
    <submittedName>
        <fullName evidence="1">Uncharacterized protein</fullName>
    </submittedName>
</protein>
<name>A0A5B9DQ78_9HYPH</name>
<reference evidence="1 2" key="1">
    <citation type="journal article" date="2015" name="Int. J. Syst. Evol. Microbiol.">
        <title>Youhaiella tibetensis gen. nov., sp. nov., isolated from subsurface sediment.</title>
        <authorList>
            <person name="Wang Y.X."/>
            <person name="Huang F.Q."/>
            <person name="Nogi Y."/>
            <person name="Pang S.J."/>
            <person name="Wang P.K."/>
            <person name="Lv J."/>
        </authorList>
    </citation>
    <scope>NUCLEOTIDE SEQUENCE [LARGE SCALE GENOMIC DNA]</scope>
    <source>
        <strain evidence="2">fig4</strain>
    </source>
</reference>
<keyword evidence="2" id="KW-1185">Reference proteome</keyword>
<dbReference type="RefSeq" id="WP_147656392.1">
    <property type="nucleotide sequence ID" value="NZ_BMFM01000001.1"/>
</dbReference>
<sequence length="184" mass="19536">MIRTCLAMALTTTSALAAIPSALAVEPECHANDKYVVIGLEKSDDVGTDFLVRNKATPAMKVACKFKPTDGDFAVGGPDEPLWFEALEGDHLVLTRSTGPQGMLVVYNLAGRISVLDVDAEDVVVDPEGIAFWQPTGPGTAENCEQFAENEADGFGSVIQVSSRFSFTTDTVATGSETRCSITQ</sequence>
<organism evidence="1 2">
    <name type="scientific">Paradevosia tibetensis</name>
    <dbReference type="NCBI Taxonomy" id="1447062"/>
    <lineage>
        <taxon>Bacteria</taxon>
        <taxon>Pseudomonadati</taxon>
        <taxon>Pseudomonadota</taxon>
        <taxon>Alphaproteobacteria</taxon>
        <taxon>Hyphomicrobiales</taxon>
        <taxon>Devosiaceae</taxon>
        <taxon>Paradevosia</taxon>
    </lineage>
</organism>
<proteinExistence type="predicted"/>
<evidence type="ECO:0000313" key="2">
    <source>
        <dbReference type="Proteomes" id="UP000321062"/>
    </source>
</evidence>